<evidence type="ECO:0000313" key="1">
    <source>
        <dbReference type="EMBL" id="SNX97923.1"/>
    </source>
</evidence>
<dbReference type="EMBL" id="OBDO01000009">
    <property type="protein sequence ID" value="SNX97923.1"/>
    <property type="molecule type" value="Genomic_DNA"/>
</dbReference>
<reference evidence="1 2" key="1">
    <citation type="submission" date="2017-09" db="EMBL/GenBank/DDBJ databases">
        <authorList>
            <person name="Ehlers B."/>
            <person name="Leendertz F.H."/>
        </authorList>
    </citation>
    <scope>NUCLEOTIDE SEQUENCE [LARGE SCALE GENOMIC DNA]</scope>
    <source>
        <strain evidence="1 2">DSM 46844</strain>
    </source>
</reference>
<dbReference type="Proteomes" id="UP000219514">
    <property type="component" value="Unassembled WGS sequence"/>
</dbReference>
<evidence type="ECO:0000313" key="2">
    <source>
        <dbReference type="Proteomes" id="UP000219514"/>
    </source>
</evidence>
<proteinExistence type="predicted"/>
<sequence length="78" mass="8809">MAWWNWALVLWAMGATAGAAWLAVVLAQRVERREGQHQESDDLGWLLDEDSGRLAPARIPTPLLLLARLRHAVPDRSR</sequence>
<dbReference type="AlphaFoldDB" id="A0A285EGE6"/>
<gene>
    <name evidence="1" type="ORF">SAMN06893097_1093</name>
</gene>
<organism evidence="1 2">
    <name type="scientific">Geodermatophilus sabuli</name>
    <dbReference type="NCBI Taxonomy" id="1564158"/>
    <lineage>
        <taxon>Bacteria</taxon>
        <taxon>Bacillati</taxon>
        <taxon>Actinomycetota</taxon>
        <taxon>Actinomycetes</taxon>
        <taxon>Geodermatophilales</taxon>
        <taxon>Geodermatophilaceae</taxon>
        <taxon>Geodermatophilus</taxon>
    </lineage>
</organism>
<keyword evidence="2" id="KW-1185">Reference proteome</keyword>
<accession>A0A285EGE6</accession>
<protein>
    <submittedName>
        <fullName evidence="1">Uncharacterized protein</fullName>
    </submittedName>
</protein>
<name>A0A285EGE6_9ACTN</name>